<keyword evidence="4" id="KW-0732">Signal</keyword>
<comment type="similarity">
    <text evidence="2 4">Belongs to the RxLR effector family.</text>
</comment>
<dbReference type="EMBL" id="CAKLBY020000066">
    <property type="protein sequence ID" value="CAK7922997.1"/>
    <property type="molecule type" value="Genomic_DNA"/>
</dbReference>
<evidence type="ECO:0000256" key="1">
    <source>
        <dbReference type="ARBA" id="ARBA00004613"/>
    </source>
</evidence>
<evidence type="ECO:0000256" key="4">
    <source>
        <dbReference type="RuleBase" id="RU367124"/>
    </source>
</evidence>
<dbReference type="Proteomes" id="UP001162060">
    <property type="component" value="Unassembled WGS sequence"/>
</dbReference>
<evidence type="ECO:0000256" key="3">
    <source>
        <dbReference type="ARBA" id="ARBA00022525"/>
    </source>
</evidence>
<proteinExistence type="inferred from homology"/>
<reference evidence="5" key="1">
    <citation type="submission" date="2024-01" db="EMBL/GenBank/DDBJ databases">
        <authorList>
            <person name="Webb A."/>
        </authorList>
    </citation>
    <scope>NUCLEOTIDE SEQUENCE</scope>
    <source>
        <strain evidence="5">Pm1</strain>
    </source>
</reference>
<comment type="function">
    <text evidence="4">Effector that suppresses plant defense responses during pathogen infection.</text>
</comment>
<comment type="domain">
    <text evidence="4">The RxLR-dEER motif acts to carry the protein into the host cell cytoplasm through binding to cell surface phosphatidylinositol-3-phosphate.</text>
</comment>
<comment type="subcellular location">
    <subcellularLocation>
        <location evidence="1 4">Secreted</location>
    </subcellularLocation>
</comment>
<keyword evidence="3 4" id="KW-0964">Secreted</keyword>
<accession>A0AAV1TMI8</accession>
<evidence type="ECO:0000313" key="6">
    <source>
        <dbReference type="Proteomes" id="UP001162060"/>
    </source>
</evidence>
<sequence length="185" mass="19990">MRLPYLAVAALAAVFASSNAVPSTAAEPDVSFVDRVKHDRVNEADAKRVLRSAGASSALPSVPANTEEERAGFAPFGWVRELATRTKGHLDEALTKVTDYTWKGEEIADKRLKRAKEKAASWWQKADGKNRVDAVKDLFRLVFSEKAAAAKDQSKVQTAKHLLGRIFTSSKNAAANDVKAAPGAV</sequence>
<feature type="signal peptide" evidence="4">
    <location>
        <begin position="1"/>
        <end position="26"/>
    </location>
</feature>
<organism evidence="5 6">
    <name type="scientific">Peronospora matthiolae</name>
    <dbReference type="NCBI Taxonomy" id="2874970"/>
    <lineage>
        <taxon>Eukaryota</taxon>
        <taxon>Sar</taxon>
        <taxon>Stramenopiles</taxon>
        <taxon>Oomycota</taxon>
        <taxon>Peronosporomycetes</taxon>
        <taxon>Peronosporales</taxon>
        <taxon>Peronosporaceae</taxon>
        <taxon>Peronospora</taxon>
    </lineage>
</organism>
<feature type="chain" id="PRO_5044961679" description="RxLR effector protein" evidence="4">
    <location>
        <begin position="27"/>
        <end position="185"/>
    </location>
</feature>
<dbReference type="AlphaFoldDB" id="A0AAV1TMI8"/>
<evidence type="ECO:0000256" key="2">
    <source>
        <dbReference type="ARBA" id="ARBA00010400"/>
    </source>
</evidence>
<dbReference type="InterPro" id="IPR031825">
    <property type="entry name" value="RXLR"/>
</dbReference>
<comment type="caution">
    <text evidence="5">The sequence shown here is derived from an EMBL/GenBank/DDBJ whole genome shotgun (WGS) entry which is preliminary data.</text>
</comment>
<evidence type="ECO:0000313" key="5">
    <source>
        <dbReference type="EMBL" id="CAK7922997.1"/>
    </source>
</evidence>
<dbReference type="Pfam" id="PF16810">
    <property type="entry name" value="RXLR"/>
    <property type="match status" value="1"/>
</dbReference>
<name>A0AAV1TMI8_9STRA</name>
<gene>
    <name evidence="5" type="ORF">PM001_LOCUS8168</name>
</gene>
<protein>
    <recommendedName>
        <fullName evidence="4">RxLR effector protein</fullName>
    </recommendedName>
</protein>